<dbReference type="Proteomes" id="UP000651668">
    <property type="component" value="Unassembled WGS sequence"/>
</dbReference>
<evidence type="ECO:0008006" key="3">
    <source>
        <dbReference type="Google" id="ProtNLM"/>
    </source>
</evidence>
<name>A0A916XEL7_9SPHI</name>
<dbReference type="InterPro" id="IPR014937">
    <property type="entry name" value="DUF1810"/>
</dbReference>
<reference evidence="1" key="1">
    <citation type="journal article" date="2014" name="Int. J. Syst. Evol. Microbiol.">
        <title>Complete genome sequence of Corynebacterium casei LMG S-19264T (=DSM 44701T), isolated from a smear-ripened cheese.</title>
        <authorList>
            <consortium name="US DOE Joint Genome Institute (JGI-PGF)"/>
            <person name="Walter F."/>
            <person name="Albersmeier A."/>
            <person name="Kalinowski J."/>
            <person name="Ruckert C."/>
        </authorList>
    </citation>
    <scope>NUCLEOTIDE SEQUENCE</scope>
    <source>
        <strain evidence="1">CGMCC 1.15343</strain>
    </source>
</reference>
<dbReference type="InterPro" id="IPR036287">
    <property type="entry name" value="Rv1873-like_sf"/>
</dbReference>
<organism evidence="1 2">
    <name type="scientific">Pedobacter quisquiliarum</name>
    <dbReference type="NCBI Taxonomy" id="1834438"/>
    <lineage>
        <taxon>Bacteria</taxon>
        <taxon>Pseudomonadati</taxon>
        <taxon>Bacteroidota</taxon>
        <taxon>Sphingobacteriia</taxon>
        <taxon>Sphingobacteriales</taxon>
        <taxon>Sphingobacteriaceae</taxon>
        <taxon>Pedobacter</taxon>
    </lineage>
</organism>
<comment type="caution">
    <text evidence="1">The sequence shown here is derived from an EMBL/GenBank/DDBJ whole genome shotgun (WGS) entry which is preliminary data.</text>
</comment>
<protein>
    <recommendedName>
        <fullName evidence="3">Calpastatin</fullName>
    </recommendedName>
</protein>
<gene>
    <name evidence="1" type="ORF">GCM10011387_19710</name>
</gene>
<evidence type="ECO:0000313" key="2">
    <source>
        <dbReference type="Proteomes" id="UP000651668"/>
    </source>
</evidence>
<accession>A0A916XEL7</accession>
<dbReference type="Gene3D" id="1.25.40.380">
    <property type="entry name" value="Protein of unknown function DUF1810"/>
    <property type="match status" value="1"/>
</dbReference>
<reference evidence="1" key="2">
    <citation type="submission" date="2020-09" db="EMBL/GenBank/DDBJ databases">
        <authorList>
            <person name="Sun Q."/>
            <person name="Zhou Y."/>
        </authorList>
    </citation>
    <scope>NUCLEOTIDE SEQUENCE</scope>
    <source>
        <strain evidence="1">CGMCC 1.15343</strain>
    </source>
</reference>
<dbReference type="EMBL" id="BMIL01000006">
    <property type="protein sequence ID" value="GGC66254.1"/>
    <property type="molecule type" value="Genomic_DNA"/>
</dbReference>
<proteinExistence type="predicted"/>
<keyword evidence="2" id="KW-1185">Reference proteome</keyword>
<sequence length="151" mass="16926">MILKAIFNMTATADLQRFLNAQQEDYATALQEIKAGRKSSHWMWYIFPQINGLGFSSTSVYYGIKDIEEASAYLKHPMLGKNLLEISEALLSLEGRDATSIFGYPDDLKLKSSMTLFSSIPDSPAVFQQVLDKYFDGDADPKTLQLLSISQ</sequence>
<dbReference type="AlphaFoldDB" id="A0A916XEL7"/>
<dbReference type="PIRSF" id="PIRSF008546">
    <property type="entry name" value="UCP008546"/>
    <property type="match status" value="1"/>
</dbReference>
<dbReference type="Pfam" id="PF08837">
    <property type="entry name" value="DUF1810"/>
    <property type="match status" value="1"/>
</dbReference>
<evidence type="ECO:0000313" key="1">
    <source>
        <dbReference type="EMBL" id="GGC66254.1"/>
    </source>
</evidence>
<dbReference type="SUPFAM" id="SSF140736">
    <property type="entry name" value="Rv1873-like"/>
    <property type="match status" value="1"/>
</dbReference>